<evidence type="ECO:0000313" key="7">
    <source>
        <dbReference type="Proteomes" id="UP000801428"/>
    </source>
</evidence>
<dbReference type="Pfam" id="PF01753">
    <property type="entry name" value="zf-MYND"/>
    <property type="match status" value="1"/>
</dbReference>
<protein>
    <recommendedName>
        <fullName evidence="5">MYND-type domain-containing protein</fullName>
    </recommendedName>
</protein>
<dbReference type="OrthoDB" id="437457at2759"/>
<evidence type="ECO:0000259" key="5">
    <source>
        <dbReference type="PROSITE" id="PS50865"/>
    </source>
</evidence>
<dbReference type="EMBL" id="SWKU01000011">
    <property type="protein sequence ID" value="KAF3002586.1"/>
    <property type="molecule type" value="Genomic_DNA"/>
</dbReference>
<gene>
    <name evidence="6" type="ORF">E8E13_008260</name>
</gene>
<proteinExistence type="predicted"/>
<organism evidence="6 7">
    <name type="scientific">Curvularia kusanoi</name>
    <name type="common">Cochliobolus kusanoi</name>
    <dbReference type="NCBI Taxonomy" id="90978"/>
    <lineage>
        <taxon>Eukaryota</taxon>
        <taxon>Fungi</taxon>
        <taxon>Dikarya</taxon>
        <taxon>Ascomycota</taxon>
        <taxon>Pezizomycotina</taxon>
        <taxon>Dothideomycetes</taxon>
        <taxon>Pleosporomycetidae</taxon>
        <taxon>Pleosporales</taxon>
        <taxon>Pleosporineae</taxon>
        <taxon>Pleosporaceae</taxon>
        <taxon>Curvularia</taxon>
    </lineage>
</organism>
<dbReference type="GO" id="GO:0008270">
    <property type="term" value="F:zinc ion binding"/>
    <property type="evidence" value="ECO:0007669"/>
    <property type="project" value="UniProtKB-KW"/>
</dbReference>
<keyword evidence="1" id="KW-0479">Metal-binding</keyword>
<keyword evidence="3" id="KW-0862">Zinc</keyword>
<keyword evidence="7" id="KW-1185">Reference proteome</keyword>
<dbReference type="PROSITE" id="PS50865">
    <property type="entry name" value="ZF_MYND_2"/>
    <property type="match status" value="1"/>
</dbReference>
<keyword evidence="2 4" id="KW-0863">Zinc-finger</keyword>
<comment type="caution">
    <text evidence="6">The sequence shown here is derived from an EMBL/GenBank/DDBJ whole genome shotgun (WGS) entry which is preliminary data.</text>
</comment>
<feature type="domain" description="MYND-type" evidence="5">
    <location>
        <begin position="33"/>
        <end position="70"/>
    </location>
</feature>
<dbReference type="Gene3D" id="6.10.140.2220">
    <property type="match status" value="1"/>
</dbReference>
<dbReference type="AlphaFoldDB" id="A0A9P4TFL3"/>
<dbReference type="PROSITE" id="PS01360">
    <property type="entry name" value="ZF_MYND_1"/>
    <property type="match status" value="1"/>
</dbReference>
<accession>A0A9P4TFL3</accession>
<sequence length="247" mass="27717">MVSTGIQDFGTPLLLEEHTSVTPPLTATSPPLCAACHSPNSPQRCSTCKSIHYCSAACQKADWALHRLLCKQHTKSSQPDSTYRRALYLQGEKGKPHFVWLKYGNDGLPLDKAKCFPSTPASEVKTIAFHNRYRPYWIQISYDSNQTRRELKGNGTVRQLLGTTTAEVELAWRGPLLVLAYSAEDGLSKPALDIDVDALGPLAEYLRLRAEYRGPVFVEQPQKRYTEEEWKEIISRAPKVTLMGVPR</sequence>
<dbReference type="Proteomes" id="UP000801428">
    <property type="component" value="Unassembled WGS sequence"/>
</dbReference>
<evidence type="ECO:0000256" key="1">
    <source>
        <dbReference type="ARBA" id="ARBA00022723"/>
    </source>
</evidence>
<name>A0A9P4TFL3_CURKU</name>
<dbReference type="InterPro" id="IPR002893">
    <property type="entry name" value="Znf_MYND"/>
</dbReference>
<dbReference type="SUPFAM" id="SSF144232">
    <property type="entry name" value="HIT/MYND zinc finger-like"/>
    <property type="match status" value="1"/>
</dbReference>
<evidence type="ECO:0000256" key="3">
    <source>
        <dbReference type="ARBA" id="ARBA00022833"/>
    </source>
</evidence>
<evidence type="ECO:0000256" key="4">
    <source>
        <dbReference type="PROSITE-ProRule" id="PRU00134"/>
    </source>
</evidence>
<evidence type="ECO:0000313" key="6">
    <source>
        <dbReference type="EMBL" id="KAF3002586.1"/>
    </source>
</evidence>
<evidence type="ECO:0000256" key="2">
    <source>
        <dbReference type="ARBA" id="ARBA00022771"/>
    </source>
</evidence>
<reference evidence="6" key="1">
    <citation type="submission" date="2019-04" db="EMBL/GenBank/DDBJ databases">
        <title>Sequencing of skin fungus with MAO and IRED activity.</title>
        <authorList>
            <person name="Marsaioli A.J."/>
            <person name="Bonatto J.M.C."/>
            <person name="Reis Junior O."/>
        </authorList>
    </citation>
    <scope>NUCLEOTIDE SEQUENCE</scope>
    <source>
        <strain evidence="6">30M1</strain>
    </source>
</reference>